<sequence length="320" mass="34715">MLRQVLAAAVLAGYALLSTFAVGPAPGQIKNLVTFGDSYTDIDAHADGGIMWPVFAAQDGNFDLFPFAKSGATCSNNLISRSAPSVFESQLPSYFAAKANGSLAQLKPEDTIYTLWIGTNDVGVGELLTGGQTPGVTVVDTVTCAVNWVKTMYDSGARNFIFQNMIPLETTPLYSANSWPSRYWTTQRNTTEWSIFMKELTTSGNTIAKLQLQALAPTLHGAHIGLFDSHSLFADMFARPQLYLNGTAPLNVTGAVHACVFQLNESTSDPGVCTDATGTDQDSFLWFDELHPSVQAERVVAKAISDVTHRRSENWITWLS</sequence>
<dbReference type="Gene3D" id="3.40.50.1110">
    <property type="entry name" value="SGNH hydrolase"/>
    <property type="match status" value="1"/>
</dbReference>
<dbReference type="GO" id="GO:0016788">
    <property type="term" value="F:hydrolase activity, acting on ester bonds"/>
    <property type="evidence" value="ECO:0007669"/>
    <property type="project" value="InterPro"/>
</dbReference>
<evidence type="ECO:0000256" key="2">
    <source>
        <dbReference type="SAM" id="SignalP"/>
    </source>
</evidence>
<proteinExistence type="predicted"/>
<dbReference type="EMBL" id="ML143408">
    <property type="protein sequence ID" value="TBU30115.1"/>
    <property type="molecule type" value="Genomic_DNA"/>
</dbReference>
<dbReference type="PANTHER" id="PTHR45648">
    <property type="entry name" value="GDSL LIPASE/ACYLHYDROLASE FAMILY PROTEIN (AFU_ORTHOLOGUE AFUA_4G14700)"/>
    <property type="match status" value="1"/>
</dbReference>
<reference evidence="3" key="1">
    <citation type="submission" date="2019-01" db="EMBL/GenBank/DDBJ databases">
        <title>Draft genome sequences of three monokaryotic isolates of the white-rot basidiomycete fungus Dichomitus squalens.</title>
        <authorList>
            <consortium name="DOE Joint Genome Institute"/>
            <person name="Lopez S.C."/>
            <person name="Andreopoulos B."/>
            <person name="Pangilinan J."/>
            <person name="Lipzen A."/>
            <person name="Riley R."/>
            <person name="Ahrendt S."/>
            <person name="Ng V."/>
            <person name="Barry K."/>
            <person name="Daum C."/>
            <person name="Grigoriev I.V."/>
            <person name="Hilden K.S."/>
            <person name="Makela M.R."/>
            <person name="de Vries R.P."/>
        </authorList>
    </citation>
    <scope>NUCLEOTIDE SEQUENCE [LARGE SCALE GENOMIC DNA]</scope>
    <source>
        <strain evidence="3">OM18370.1</strain>
    </source>
</reference>
<dbReference type="Pfam" id="PF00657">
    <property type="entry name" value="Lipase_GDSL"/>
    <property type="match status" value="1"/>
</dbReference>
<feature type="signal peptide" evidence="2">
    <location>
        <begin position="1"/>
        <end position="21"/>
    </location>
</feature>
<protein>
    <submittedName>
        <fullName evidence="3">GDSL lipase/acylhydrolase</fullName>
    </submittedName>
</protein>
<dbReference type="InterPro" id="IPR051058">
    <property type="entry name" value="GDSL_Est/Lipase"/>
</dbReference>
<accession>A0A4Q9MRC9</accession>
<keyword evidence="1 3" id="KW-0378">Hydrolase</keyword>
<evidence type="ECO:0000313" key="3">
    <source>
        <dbReference type="EMBL" id="TBU30115.1"/>
    </source>
</evidence>
<gene>
    <name evidence="3" type="ORF">BD311DRAFT_755322</name>
</gene>
<feature type="chain" id="PRO_5020868566" evidence="2">
    <location>
        <begin position="22"/>
        <end position="320"/>
    </location>
</feature>
<dbReference type="InterPro" id="IPR001087">
    <property type="entry name" value="GDSL"/>
</dbReference>
<keyword evidence="2" id="KW-0732">Signal</keyword>
<dbReference type="Proteomes" id="UP000292957">
    <property type="component" value="Unassembled WGS sequence"/>
</dbReference>
<organism evidence="3">
    <name type="scientific">Dichomitus squalens</name>
    <dbReference type="NCBI Taxonomy" id="114155"/>
    <lineage>
        <taxon>Eukaryota</taxon>
        <taxon>Fungi</taxon>
        <taxon>Dikarya</taxon>
        <taxon>Basidiomycota</taxon>
        <taxon>Agaricomycotina</taxon>
        <taxon>Agaricomycetes</taxon>
        <taxon>Polyporales</taxon>
        <taxon>Polyporaceae</taxon>
        <taxon>Dichomitus</taxon>
    </lineage>
</organism>
<evidence type="ECO:0000256" key="1">
    <source>
        <dbReference type="ARBA" id="ARBA00022801"/>
    </source>
</evidence>
<dbReference type="AlphaFoldDB" id="A0A4Q9MRC9"/>
<dbReference type="PANTHER" id="PTHR45648:SF22">
    <property type="entry name" value="GDSL LIPASE_ACYLHYDROLASE FAMILY PROTEIN (AFU_ORTHOLOGUE AFUA_4G14700)"/>
    <property type="match status" value="1"/>
</dbReference>
<dbReference type="InterPro" id="IPR036514">
    <property type="entry name" value="SGNH_hydro_sf"/>
</dbReference>
<dbReference type="SUPFAM" id="SSF52266">
    <property type="entry name" value="SGNH hydrolase"/>
    <property type="match status" value="1"/>
</dbReference>
<dbReference type="OrthoDB" id="1600564at2759"/>
<name>A0A4Q9MRC9_9APHY</name>